<protein>
    <submittedName>
        <fullName evidence="1">DUF1795 domain-containing protein</fullName>
    </submittedName>
</protein>
<dbReference type="InterPro" id="IPR014894">
    <property type="entry name" value="DcrB/EagT6"/>
</dbReference>
<proteinExistence type="predicted"/>
<dbReference type="Proteomes" id="UP001207742">
    <property type="component" value="Unassembled WGS sequence"/>
</dbReference>
<reference evidence="1 2" key="1">
    <citation type="submission" date="2022-10" db="EMBL/GenBank/DDBJ databases">
        <title>Chitinophaga nivalis PC15 sp. nov., isolated from Pyeongchang county, South Korea.</title>
        <authorList>
            <person name="Trinh H.N."/>
        </authorList>
    </citation>
    <scope>NUCLEOTIDE SEQUENCE [LARGE SCALE GENOMIC DNA]</scope>
    <source>
        <strain evidence="1 2">PC14</strain>
    </source>
</reference>
<dbReference type="Pfam" id="PF08786">
    <property type="entry name" value="DcrB"/>
    <property type="match status" value="1"/>
</dbReference>
<dbReference type="RefSeq" id="WP_264730629.1">
    <property type="nucleotide sequence ID" value="NZ_JAPDNR010000001.1"/>
</dbReference>
<evidence type="ECO:0000313" key="1">
    <source>
        <dbReference type="EMBL" id="MCW3484771.1"/>
    </source>
</evidence>
<dbReference type="SUPFAM" id="SSF55724">
    <property type="entry name" value="Mog1p/PsbP-like"/>
    <property type="match status" value="1"/>
</dbReference>
<evidence type="ECO:0000313" key="2">
    <source>
        <dbReference type="Proteomes" id="UP001207742"/>
    </source>
</evidence>
<dbReference type="InterPro" id="IPR016123">
    <property type="entry name" value="Mog1/PsbP_a/b/a-sand"/>
</dbReference>
<dbReference type="Gene3D" id="3.40.1000.10">
    <property type="entry name" value="Mog1/PsbP, alpha/beta/alpha sandwich"/>
    <property type="match status" value="1"/>
</dbReference>
<comment type="caution">
    <text evidence="1">The sequence shown here is derived from an EMBL/GenBank/DDBJ whole genome shotgun (WGS) entry which is preliminary data.</text>
</comment>
<organism evidence="1 2">
    <name type="scientific">Chitinophaga nivalis</name>
    <dbReference type="NCBI Taxonomy" id="2991709"/>
    <lineage>
        <taxon>Bacteria</taxon>
        <taxon>Pseudomonadati</taxon>
        <taxon>Bacteroidota</taxon>
        <taxon>Chitinophagia</taxon>
        <taxon>Chitinophagales</taxon>
        <taxon>Chitinophagaceae</taxon>
        <taxon>Chitinophaga</taxon>
    </lineage>
</organism>
<accession>A0ABT3ILC2</accession>
<dbReference type="PROSITE" id="PS51257">
    <property type="entry name" value="PROKAR_LIPOPROTEIN"/>
    <property type="match status" value="1"/>
</dbReference>
<gene>
    <name evidence="1" type="ORF">OL497_12740</name>
</gene>
<dbReference type="EMBL" id="JAPDNS010000001">
    <property type="protein sequence ID" value="MCW3484771.1"/>
    <property type="molecule type" value="Genomic_DNA"/>
</dbReference>
<keyword evidence="2" id="KW-1185">Reference proteome</keyword>
<sequence length="189" mass="21273">MKLKLIPAALVMLTFVACKNKPTTKDHTSDELLEMAGKAPGMNAGSGRFTVKTPTGWTRMDTVISRIQYAYFVAPPEEGNPFQANVNIITQQLQAGFTLQQYVATTEKEMSTLIQGFKKQEEGERTIAGEKARWIKYRFVHHETEMTLNGEIIILVKDNIAYAITLTTPKDALDKYSKELEELLHSFQA</sequence>
<name>A0ABT3ILC2_9BACT</name>